<reference evidence="3 4" key="1">
    <citation type="journal article" date="2015" name="Front. Microbiol.">
        <title>Genome sequence of the plant growth promoting endophytic yeast Rhodotorula graminis WP1.</title>
        <authorList>
            <person name="Firrincieli A."/>
            <person name="Otillar R."/>
            <person name="Salamov A."/>
            <person name="Schmutz J."/>
            <person name="Khan Z."/>
            <person name="Redman R.S."/>
            <person name="Fleck N.D."/>
            <person name="Lindquist E."/>
            <person name="Grigoriev I.V."/>
            <person name="Doty S.L."/>
        </authorList>
    </citation>
    <scope>NUCLEOTIDE SEQUENCE [LARGE SCALE GENOMIC DNA]</scope>
    <source>
        <strain evidence="3 4">WP1</strain>
    </source>
</reference>
<dbReference type="GO" id="GO:0005524">
    <property type="term" value="F:ATP binding"/>
    <property type="evidence" value="ECO:0007669"/>
    <property type="project" value="InterPro"/>
</dbReference>
<name>A0A194SBL4_RHOGW</name>
<feature type="compositionally biased region" description="Basic residues" evidence="1">
    <location>
        <begin position="1062"/>
        <end position="1072"/>
    </location>
</feature>
<evidence type="ECO:0000256" key="1">
    <source>
        <dbReference type="SAM" id="MobiDB-lite"/>
    </source>
</evidence>
<dbReference type="SMART" id="SM00382">
    <property type="entry name" value="AAA"/>
    <property type="match status" value="1"/>
</dbReference>
<evidence type="ECO:0000259" key="2">
    <source>
        <dbReference type="SMART" id="SM00382"/>
    </source>
</evidence>
<evidence type="ECO:0000313" key="3">
    <source>
        <dbReference type="EMBL" id="KPV77974.1"/>
    </source>
</evidence>
<dbReference type="RefSeq" id="XP_018274023.1">
    <property type="nucleotide sequence ID" value="XM_018415349.1"/>
</dbReference>
<dbReference type="SUPFAM" id="SSF52540">
    <property type="entry name" value="P-loop containing nucleoside triphosphate hydrolases"/>
    <property type="match status" value="1"/>
</dbReference>
<accession>A0A194SBL4</accession>
<dbReference type="PANTHER" id="PTHR23389">
    <property type="entry name" value="CHROMOSOME TRANSMISSION FIDELITY FACTOR 18"/>
    <property type="match status" value="1"/>
</dbReference>
<feature type="compositionally biased region" description="Basic and acidic residues" evidence="1">
    <location>
        <begin position="114"/>
        <end position="126"/>
    </location>
</feature>
<dbReference type="InterPro" id="IPR003593">
    <property type="entry name" value="AAA+_ATPase"/>
</dbReference>
<dbReference type="Proteomes" id="UP000053890">
    <property type="component" value="Unassembled WGS sequence"/>
</dbReference>
<dbReference type="PANTHER" id="PTHR23389:SF21">
    <property type="entry name" value="ATPASE FAMILY AAA DOMAIN-CONTAINING PROTEIN 5"/>
    <property type="match status" value="1"/>
</dbReference>
<dbReference type="GO" id="GO:0003677">
    <property type="term" value="F:DNA binding"/>
    <property type="evidence" value="ECO:0007669"/>
    <property type="project" value="TreeGrafter"/>
</dbReference>
<feature type="region of interest" description="Disordered" evidence="1">
    <location>
        <begin position="1054"/>
        <end position="1077"/>
    </location>
</feature>
<dbReference type="STRING" id="578459.A0A194SBL4"/>
<feature type="region of interest" description="Disordered" evidence="1">
    <location>
        <begin position="1"/>
        <end position="335"/>
    </location>
</feature>
<feature type="compositionally biased region" description="Low complexity" evidence="1">
    <location>
        <begin position="35"/>
        <end position="66"/>
    </location>
</feature>
<feature type="domain" description="AAA+ ATPase" evidence="2">
    <location>
        <begin position="543"/>
        <end position="720"/>
    </location>
</feature>
<dbReference type="GO" id="GO:0016887">
    <property type="term" value="F:ATP hydrolysis activity"/>
    <property type="evidence" value="ECO:0007669"/>
    <property type="project" value="InterPro"/>
</dbReference>
<feature type="compositionally biased region" description="Basic and acidic residues" evidence="1">
    <location>
        <begin position="403"/>
        <end position="412"/>
    </location>
</feature>
<feature type="compositionally biased region" description="Basic and acidic residues" evidence="1">
    <location>
        <begin position="308"/>
        <end position="322"/>
    </location>
</feature>
<protein>
    <recommendedName>
        <fullName evidence="2">AAA+ ATPase domain-containing protein</fullName>
    </recommendedName>
</protein>
<feature type="region of interest" description="Disordered" evidence="1">
    <location>
        <begin position="633"/>
        <end position="657"/>
    </location>
</feature>
<feature type="region of interest" description="Disordered" evidence="1">
    <location>
        <begin position="453"/>
        <end position="514"/>
    </location>
</feature>
<feature type="compositionally biased region" description="Low complexity" evidence="1">
    <location>
        <begin position="1"/>
        <end position="18"/>
    </location>
</feature>
<dbReference type="OrthoDB" id="9996895at2759"/>
<dbReference type="InterPro" id="IPR003959">
    <property type="entry name" value="ATPase_AAA_core"/>
</dbReference>
<proteinExistence type="predicted"/>
<evidence type="ECO:0000313" key="4">
    <source>
        <dbReference type="Proteomes" id="UP000053890"/>
    </source>
</evidence>
<sequence length="1100" mass="115220">MADPPAGSVPAAAGSVQSPPQPPPLFSIFAPRPPSTASVSAGSTTSRPAPAPAAAAAAEPSASSMARGAATQQRAVSASAHSATGTETLSLVEDSGASDDGLSGPEGGAKRGRSGKEKGKGKDGAKKARRPRRAQDEGEDEDDVVVVGSSSRAHKNGKGKAASTSSKAKGKKRAASPAASDSDDDAAGSSAPSTPRTPVKRRSTTRRSAAASKHDAVVDLTESPPRKKKKKKGDKGKDKPVGGASGIITAGHAFSDERRAARDKAKKREAPEARWPTQEEHEGCAAGAVAVSRGGESSGAAQGASDARWARREAKGKGRAMDVDDEDEPGGTFLDDLHAALAGPLEPSTSAAAPLAPVYSRRALSLIPDLLPPFSPHSLLDRLAAPMRNASSSTSSPSTFVRPTDRDYEPGEDDVKLWTAKYGPQSADEVLGDVSGQSARWLRDWLEELKVQGAAGDADAARRRRPIARGLIKPKKKAKKRKPFNDFIALSDDEDDDAPATYPSSSYDARASDFGDDDDDDDDLLLLPSSSASRRAGSVFPNLTNLILLHGPHGTGKSAAVHAVASELNFEVFEVFPGMGRRSAKDLERYVGDVGRNHVVLGGSPRKGGQGGAAGGSVAAMFKRLQAKVEAGPVASGSAHGAKGKEKEKETGAEVRDKGPTQSLILVDEVDVLFRGDEDFWQGLISLAQQSRRPIVMTCTNFSNVPFDELGLQQVVTSATTSPANFLSFAAPSPDVAVPYLQLVGLREGHILPSSTVDSLYSAFSRSRPYPAWLTQQEPGERPLPHPLSSMPLPSDDLRKALMQLQFECAWGVPGATSGEESDGALVEDETAWCEGALRVPISAEGDDGRSGTQAVLNGTTGESDGAGGRDGKALERAALAADALSFADAHVARRISALIEDEETGRFITPGDAEASFPVLEYVLREDTQRIPFVGAEPDMVQAIDSLAFGLWEGVTRFGPLEDEELESKRSDFTFRLGQLVHSGGDNALLQPPDPILPSSSVTTDYRPYLRSITLADDDRLAASAFASASAADDGGPSEVHALGMAASLAAAAGPGGAGARKQRKSARQKAQKGEPMYERVLGWASEVEADWLRASGFE</sequence>
<gene>
    <name evidence="3" type="ORF">RHOBADRAFT_50498</name>
</gene>
<dbReference type="Gene3D" id="3.40.50.300">
    <property type="entry name" value="P-loop containing nucleotide triphosphate hydrolases"/>
    <property type="match status" value="1"/>
</dbReference>
<feature type="compositionally biased region" description="Basic residues" evidence="1">
    <location>
        <begin position="462"/>
        <end position="482"/>
    </location>
</feature>
<feature type="compositionally biased region" description="Polar residues" evidence="1">
    <location>
        <begin position="851"/>
        <end position="863"/>
    </location>
</feature>
<feature type="compositionally biased region" description="Basic and acidic residues" evidence="1">
    <location>
        <begin position="643"/>
        <end position="657"/>
    </location>
</feature>
<dbReference type="InterPro" id="IPR027417">
    <property type="entry name" value="P-loop_NTPase"/>
</dbReference>
<keyword evidence="4" id="KW-1185">Reference proteome</keyword>
<dbReference type="EMBL" id="KQ474073">
    <property type="protein sequence ID" value="KPV77974.1"/>
    <property type="molecule type" value="Genomic_DNA"/>
</dbReference>
<dbReference type="OMA" id="SRRPIVM"/>
<dbReference type="GO" id="GO:0005634">
    <property type="term" value="C:nucleus"/>
    <property type="evidence" value="ECO:0007669"/>
    <property type="project" value="TreeGrafter"/>
</dbReference>
<feature type="region of interest" description="Disordered" evidence="1">
    <location>
        <begin position="387"/>
        <end position="412"/>
    </location>
</feature>
<dbReference type="Pfam" id="PF00004">
    <property type="entry name" value="AAA"/>
    <property type="match status" value="1"/>
</dbReference>
<feature type="compositionally biased region" description="Polar residues" evidence="1">
    <location>
        <begin position="70"/>
        <end position="89"/>
    </location>
</feature>
<feature type="compositionally biased region" description="Basic and acidic residues" evidence="1">
    <location>
        <begin position="254"/>
        <end position="283"/>
    </location>
</feature>
<dbReference type="GeneID" id="28975797"/>
<feature type="region of interest" description="Disordered" evidence="1">
    <location>
        <begin position="843"/>
        <end position="871"/>
    </location>
</feature>
<feature type="compositionally biased region" description="Low complexity" evidence="1">
    <location>
        <begin position="292"/>
        <end position="307"/>
    </location>
</feature>
<organism evidence="3 4">
    <name type="scientific">Rhodotorula graminis (strain WP1)</name>
    <dbReference type="NCBI Taxonomy" id="578459"/>
    <lineage>
        <taxon>Eukaryota</taxon>
        <taxon>Fungi</taxon>
        <taxon>Dikarya</taxon>
        <taxon>Basidiomycota</taxon>
        <taxon>Pucciniomycotina</taxon>
        <taxon>Microbotryomycetes</taxon>
        <taxon>Sporidiobolales</taxon>
        <taxon>Sporidiobolaceae</taxon>
        <taxon>Rhodotorula</taxon>
    </lineage>
</organism>
<dbReference type="AlphaFoldDB" id="A0A194SBL4"/>